<organism evidence="1 2">
    <name type="scientific">Datura stramonium</name>
    <name type="common">Jimsonweed</name>
    <name type="synonym">Common thornapple</name>
    <dbReference type="NCBI Taxonomy" id="4076"/>
    <lineage>
        <taxon>Eukaryota</taxon>
        <taxon>Viridiplantae</taxon>
        <taxon>Streptophyta</taxon>
        <taxon>Embryophyta</taxon>
        <taxon>Tracheophyta</taxon>
        <taxon>Spermatophyta</taxon>
        <taxon>Magnoliopsida</taxon>
        <taxon>eudicotyledons</taxon>
        <taxon>Gunneridae</taxon>
        <taxon>Pentapetalae</taxon>
        <taxon>asterids</taxon>
        <taxon>lamiids</taxon>
        <taxon>Solanales</taxon>
        <taxon>Solanaceae</taxon>
        <taxon>Solanoideae</taxon>
        <taxon>Datureae</taxon>
        <taxon>Datura</taxon>
    </lineage>
</organism>
<evidence type="ECO:0008006" key="3">
    <source>
        <dbReference type="Google" id="ProtNLM"/>
    </source>
</evidence>
<dbReference type="Proteomes" id="UP000823775">
    <property type="component" value="Unassembled WGS sequence"/>
</dbReference>
<reference evidence="1 2" key="1">
    <citation type="journal article" date="2021" name="BMC Genomics">
        <title>Datura genome reveals duplications of psychoactive alkaloid biosynthetic genes and high mutation rate following tissue culture.</title>
        <authorList>
            <person name="Rajewski A."/>
            <person name="Carter-House D."/>
            <person name="Stajich J."/>
            <person name="Litt A."/>
        </authorList>
    </citation>
    <scope>NUCLEOTIDE SEQUENCE [LARGE SCALE GENOMIC DNA]</scope>
    <source>
        <strain evidence="1">AR-01</strain>
    </source>
</reference>
<name>A0ABS8RLN6_DATST</name>
<evidence type="ECO:0000313" key="1">
    <source>
        <dbReference type="EMBL" id="MCD7447555.1"/>
    </source>
</evidence>
<dbReference type="EMBL" id="JACEIK010000040">
    <property type="protein sequence ID" value="MCD7447555.1"/>
    <property type="molecule type" value="Genomic_DNA"/>
</dbReference>
<comment type="caution">
    <text evidence="1">The sequence shown here is derived from an EMBL/GenBank/DDBJ whole genome shotgun (WGS) entry which is preliminary data.</text>
</comment>
<proteinExistence type="predicted"/>
<evidence type="ECO:0000313" key="2">
    <source>
        <dbReference type="Proteomes" id="UP000823775"/>
    </source>
</evidence>
<sequence>MTFNGEICEPNEIINKALFDFHEYENNLATKNCAHTLGTSCTDDRSIIMAQDGFVMFADDVLQNEKKMASIGVAAMNNCSNLLQALAFMTAEALTIRKALENAMKNGWSKVQILSDGRNVVDMILKKSEVSWEIETTCEDI</sequence>
<gene>
    <name evidence="1" type="ORF">HAX54_031584</name>
</gene>
<keyword evidence="2" id="KW-1185">Reference proteome</keyword>
<accession>A0ABS8RLN6</accession>
<protein>
    <recommendedName>
        <fullName evidence="3">RNase H type-1 domain-containing protein</fullName>
    </recommendedName>
</protein>